<sequence length="162" mass="18280">MLNAEEIVKRLKLEPLDREGGMYRSTYTCEKTADGEPIGSAIYYFLTERSFSHLHKLTGDEVYHFYLGDPVELVELLPDGRQRITRLGTDLEQGQTPQHLVCAGTWQGSHLLPGGKFALLGTTMAPGFTPECYEHGVKEELMRRYPEAKSWIEQLTGEAVAF</sequence>
<feature type="domain" description="DUF985" evidence="1">
    <location>
        <begin position="5"/>
        <end position="134"/>
    </location>
</feature>
<dbReference type="PANTHER" id="PTHR33387:SF3">
    <property type="entry name" value="DUF985 DOMAIN-CONTAINING PROTEIN"/>
    <property type="match status" value="1"/>
</dbReference>
<dbReference type="KEGG" id="ohi:H8790_09755"/>
<dbReference type="Pfam" id="PF06172">
    <property type="entry name" value="Cupin_5"/>
    <property type="match status" value="1"/>
</dbReference>
<dbReference type="Proteomes" id="UP000515960">
    <property type="component" value="Chromosome"/>
</dbReference>
<dbReference type="AlphaFoldDB" id="A0A7G9B2G8"/>
<dbReference type="InterPro" id="IPR014710">
    <property type="entry name" value="RmlC-like_jellyroll"/>
</dbReference>
<dbReference type="Gene3D" id="2.60.120.10">
    <property type="entry name" value="Jelly Rolls"/>
    <property type="match status" value="1"/>
</dbReference>
<dbReference type="InterPro" id="IPR039935">
    <property type="entry name" value="YML079W-like"/>
</dbReference>
<name>A0A7G9B2G8_9FIRM</name>
<dbReference type="SUPFAM" id="SSF51182">
    <property type="entry name" value="RmlC-like cupins"/>
    <property type="match status" value="1"/>
</dbReference>
<keyword evidence="3" id="KW-1185">Reference proteome</keyword>
<dbReference type="PANTHER" id="PTHR33387">
    <property type="entry name" value="RMLC-LIKE JELLY ROLL FOLD PROTEIN"/>
    <property type="match status" value="1"/>
</dbReference>
<protein>
    <submittedName>
        <fullName evidence="2">Cupin domain-containing protein</fullName>
    </submittedName>
</protein>
<organism evidence="2 3">
    <name type="scientific">Oscillibacter hominis</name>
    <dbReference type="NCBI Taxonomy" id="2763056"/>
    <lineage>
        <taxon>Bacteria</taxon>
        <taxon>Bacillati</taxon>
        <taxon>Bacillota</taxon>
        <taxon>Clostridia</taxon>
        <taxon>Eubacteriales</taxon>
        <taxon>Oscillospiraceae</taxon>
        <taxon>Oscillibacter</taxon>
    </lineage>
</organism>
<proteinExistence type="predicted"/>
<accession>A0A7G9B2G8</accession>
<dbReference type="EMBL" id="CP060490">
    <property type="protein sequence ID" value="QNL43749.1"/>
    <property type="molecule type" value="Genomic_DNA"/>
</dbReference>
<dbReference type="CDD" id="cd06121">
    <property type="entry name" value="cupin_YML079wp"/>
    <property type="match status" value="1"/>
</dbReference>
<dbReference type="RefSeq" id="WP_187332340.1">
    <property type="nucleotide sequence ID" value="NZ_CP060490.1"/>
</dbReference>
<dbReference type="InterPro" id="IPR011051">
    <property type="entry name" value="RmlC_Cupin_sf"/>
</dbReference>
<reference evidence="2 3" key="1">
    <citation type="submission" date="2020-08" db="EMBL/GenBank/DDBJ databases">
        <authorList>
            <person name="Liu C."/>
            <person name="Sun Q."/>
        </authorList>
    </citation>
    <scope>NUCLEOTIDE SEQUENCE [LARGE SCALE GENOMIC DNA]</scope>
    <source>
        <strain evidence="2 3">NSJ-62</strain>
    </source>
</reference>
<evidence type="ECO:0000313" key="3">
    <source>
        <dbReference type="Proteomes" id="UP000515960"/>
    </source>
</evidence>
<gene>
    <name evidence="2" type="ORF">H8790_09755</name>
</gene>
<evidence type="ECO:0000313" key="2">
    <source>
        <dbReference type="EMBL" id="QNL43749.1"/>
    </source>
</evidence>
<evidence type="ECO:0000259" key="1">
    <source>
        <dbReference type="Pfam" id="PF06172"/>
    </source>
</evidence>
<dbReference type="InterPro" id="IPR009327">
    <property type="entry name" value="Cupin_DUF985"/>
</dbReference>